<dbReference type="GO" id="GO:0008833">
    <property type="term" value="F:deoxyribonuclease IV (phage-T4-induced) activity"/>
    <property type="evidence" value="ECO:0007669"/>
    <property type="project" value="UniProtKB-UniRule"/>
</dbReference>
<organism evidence="9 10">
    <name type="scientific">Candidatus Daviesbacteria bacterium GW2011_GWA1_36_8</name>
    <dbReference type="NCBI Taxonomy" id="1618417"/>
    <lineage>
        <taxon>Bacteria</taxon>
        <taxon>Candidatus Daviesiibacteriota</taxon>
    </lineage>
</organism>
<dbReference type="PROSITE" id="PS00731">
    <property type="entry name" value="AP_NUCLEASE_F2_3"/>
    <property type="match status" value="1"/>
</dbReference>
<gene>
    <name evidence="7" type="primary">nfo</name>
    <name evidence="9" type="ORF">US28_C0030G0002</name>
</gene>
<name>A0A0G0HRU6_9BACT</name>
<dbReference type="HAMAP" id="MF_00152">
    <property type="entry name" value="Nfo"/>
    <property type="match status" value="1"/>
</dbReference>
<feature type="binding site" evidence="7">
    <location>
        <position position="152"/>
    </location>
    <ligand>
        <name>Zn(2+)</name>
        <dbReference type="ChEBI" id="CHEBI:29105"/>
        <label>1</label>
    </ligand>
</feature>
<evidence type="ECO:0000256" key="7">
    <source>
        <dbReference type="HAMAP-Rule" id="MF_00152"/>
    </source>
</evidence>
<evidence type="ECO:0000256" key="3">
    <source>
        <dbReference type="ARBA" id="ARBA00022763"/>
    </source>
</evidence>
<dbReference type="EMBL" id="LBSJ01000030">
    <property type="protein sequence ID" value="KKQ14749.1"/>
    <property type="molecule type" value="Genomic_DNA"/>
</dbReference>
<feature type="binding site" evidence="7">
    <location>
        <position position="185"/>
    </location>
    <ligand>
        <name>Zn(2+)</name>
        <dbReference type="ChEBI" id="CHEBI:29105"/>
        <label>2</label>
    </ligand>
</feature>
<keyword evidence="4 7" id="KW-0378">Hydrolase</keyword>
<keyword evidence="7 9" id="KW-0255">Endonuclease</keyword>
<dbReference type="PANTHER" id="PTHR21445:SF0">
    <property type="entry name" value="APURINIC-APYRIMIDINIC ENDONUCLEASE"/>
    <property type="match status" value="1"/>
</dbReference>
<comment type="catalytic activity">
    <reaction evidence="7">
        <text>Endonucleolytic cleavage to 5'-phosphooligonucleotide end-products.</text>
        <dbReference type="EC" id="3.1.21.2"/>
    </reaction>
</comment>
<dbReference type="GO" id="GO:0006284">
    <property type="term" value="P:base-excision repair"/>
    <property type="evidence" value="ECO:0007669"/>
    <property type="project" value="TreeGrafter"/>
</dbReference>
<dbReference type="AlphaFoldDB" id="A0A0G0HRU6"/>
<feature type="binding site" evidence="7">
    <location>
        <position position="235"/>
    </location>
    <ligand>
        <name>Zn(2+)</name>
        <dbReference type="ChEBI" id="CHEBI:29105"/>
        <label>3</label>
    </ligand>
</feature>
<comment type="cofactor">
    <cofactor evidence="7">
        <name>Zn(2+)</name>
        <dbReference type="ChEBI" id="CHEBI:29105"/>
    </cofactor>
    <text evidence="7">Binds 3 Zn(2+) ions.</text>
</comment>
<feature type="binding site" evidence="7">
    <location>
        <position position="237"/>
    </location>
    <ligand>
        <name>Zn(2+)</name>
        <dbReference type="ChEBI" id="CHEBI:29105"/>
        <label>3</label>
    </ligand>
</feature>
<feature type="binding site" evidence="7">
    <location>
        <position position="67"/>
    </location>
    <ligand>
        <name>Zn(2+)</name>
        <dbReference type="ChEBI" id="CHEBI:29105"/>
        <label>1</label>
    </ligand>
</feature>
<feature type="binding site" evidence="7">
    <location>
        <position position="152"/>
    </location>
    <ligand>
        <name>Zn(2+)</name>
        <dbReference type="ChEBI" id="CHEBI:29105"/>
        <label>2</label>
    </ligand>
</feature>
<dbReference type="PANTHER" id="PTHR21445">
    <property type="entry name" value="ENDONUCLEASE IV ENDODEOXYRIBONUCLEASE IV"/>
    <property type="match status" value="1"/>
</dbReference>
<feature type="binding site" evidence="7">
    <location>
        <position position="107"/>
    </location>
    <ligand>
        <name>Zn(2+)</name>
        <dbReference type="ChEBI" id="CHEBI:29105"/>
        <label>1</label>
    </ligand>
</feature>
<evidence type="ECO:0000256" key="6">
    <source>
        <dbReference type="ARBA" id="ARBA00023204"/>
    </source>
</evidence>
<feature type="binding site" evidence="7">
    <location>
        <position position="222"/>
    </location>
    <ligand>
        <name>Zn(2+)</name>
        <dbReference type="ChEBI" id="CHEBI:29105"/>
        <label>2</label>
    </ligand>
</feature>
<keyword evidence="5 7" id="KW-0862">Zinc</keyword>
<dbReference type="GO" id="GO:0003677">
    <property type="term" value="F:DNA binding"/>
    <property type="evidence" value="ECO:0007669"/>
    <property type="project" value="InterPro"/>
</dbReference>
<keyword evidence="2 7" id="KW-0479">Metal-binding</keyword>
<evidence type="ECO:0000313" key="10">
    <source>
        <dbReference type="Proteomes" id="UP000034448"/>
    </source>
</evidence>
<dbReference type="Proteomes" id="UP000034448">
    <property type="component" value="Unassembled WGS sequence"/>
</dbReference>
<dbReference type="GO" id="GO:0008270">
    <property type="term" value="F:zinc ion binding"/>
    <property type="evidence" value="ECO:0007669"/>
    <property type="project" value="UniProtKB-UniRule"/>
</dbReference>
<dbReference type="InterPro" id="IPR036237">
    <property type="entry name" value="Xyl_isomerase-like_sf"/>
</dbReference>
<evidence type="ECO:0000259" key="8">
    <source>
        <dbReference type="Pfam" id="PF01261"/>
    </source>
</evidence>
<dbReference type="Pfam" id="PF01261">
    <property type="entry name" value="AP_endonuc_2"/>
    <property type="match status" value="1"/>
</dbReference>
<keyword evidence="7" id="KW-0540">Nuclease</keyword>
<feature type="domain" description="Xylose isomerase-like TIM barrel" evidence="8">
    <location>
        <begin position="18"/>
        <end position="279"/>
    </location>
</feature>
<dbReference type="PROSITE" id="PS51432">
    <property type="entry name" value="AP_NUCLEASE_F2_4"/>
    <property type="match status" value="1"/>
</dbReference>
<evidence type="ECO:0000313" key="9">
    <source>
        <dbReference type="EMBL" id="KKQ14749.1"/>
    </source>
</evidence>
<dbReference type="CDD" id="cd00019">
    <property type="entry name" value="AP2Ec"/>
    <property type="match status" value="1"/>
</dbReference>
<dbReference type="EC" id="3.1.21.2" evidence="7"/>
<evidence type="ECO:0000256" key="2">
    <source>
        <dbReference type="ARBA" id="ARBA00022723"/>
    </source>
</evidence>
<dbReference type="GO" id="GO:0003906">
    <property type="term" value="F:DNA-(apurinic or apyrimidinic site) endonuclease activity"/>
    <property type="evidence" value="ECO:0007669"/>
    <property type="project" value="TreeGrafter"/>
</dbReference>
<dbReference type="InterPro" id="IPR001719">
    <property type="entry name" value="AP_endonuc_2"/>
</dbReference>
<proteinExistence type="inferred from homology"/>
<evidence type="ECO:0000256" key="1">
    <source>
        <dbReference type="ARBA" id="ARBA00005340"/>
    </source>
</evidence>
<dbReference type="SMART" id="SM00518">
    <property type="entry name" value="AP2Ec"/>
    <property type="match status" value="1"/>
</dbReference>
<dbReference type="InterPro" id="IPR013022">
    <property type="entry name" value="Xyl_isomerase-like_TIM-brl"/>
</dbReference>
<evidence type="ECO:0000256" key="5">
    <source>
        <dbReference type="ARBA" id="ARBA00022833"/>
    </source>
</evidence>
<dbReference type="PROSITE" id="PS00729">
    <property type="entry name" value="AP_NUCLEASE_F2_1"/>
    <property type="match status" value="1"/>
</dbReference>
<feature type="binding site" evidence="7">
    <location>
        <position position="267"/>
    </location>
    <ligand>
        <name>Zn(2+)</name>
        <dbReference type="ChEBI" id="CHEBI:29105"/>
        <label>2</label>
    </ligand>
</feature>
<keyword evidence="3 7" id="KW-0227">DNA damage</keyword>
<keyword evidence="6 7" id="KW-0234">DNA repair</keyword>
<dbReference type="GO" id="GO:0008081">
    <property type="term" value="F:phosphoric diester hydrolase activity"/>
    <property type="evidence" value="ECO:0007669"/>
    <property type="project" value="TreeGrafter"/>
</dbReference>
<dbReference type="InterPro" id="IPR018246">
    <property type="entry name" value="AP_endonuc_F2_Zn_BS"/>
</dbReference>
<sequence length="289" mass="31669">MPKVGAHVSAAVSLETSFEKAKNIGAQCTQIFISPPRKWGFTEHGKEEILRYKDIKSKTGIRPNFIHGTYLINLGTPNPEHLEKSIEWLKYALSYADKLGIEGVIFHLGSHKGVGYHQILPQVTEALKKILNETSSHMSSGNVDGGPLLILETTAGAGNVIGDKFSEMGEILKQVQDDRLKVCMDTQHAFAAGYDLKTAEGIDKTLEEFDKEIGLSNLAAIHANDSKTELNSHIDRHANIGEGFIGIDGFKNLINHPKLKDISFILEVPGFSGNGPDEENVKILNSLKD</sequence>
<dbReference type="FunFam" id="3.20.20.150:FF:000001">
    <property type="entry name" value="Probable endonuclease 4"/>
    <property type="match status" value="1"/>
</dbReference>
<dbReference type="SUPFAM" id="SSF51658">
    <property type="entry name" value="Xylose isomerase-like"/>
    <property type="match status" value="1"/>
</dbReference>
<reference evidence="9 10" key="1">
    <citation type="journal article" date="2015" name="Nature">
        <title>rRNA introns, odd ribosomes, and small enigmatic genomes across a large radiation of phyla.</title>
        <authorList>
            <person name="Brown C.T."/>
            <person name="Hug L.A."/>
            <person name="Thomas B.C."/>
            <person name="Sharon I."/>
            <person name="Castelle C.J."/>
            <person name="Singh A."/>
            <person name="Wilkins M.J."/>
            <person name="Williams K.H."/>
            <person name="Banfield J.F."/>
        </authorList>
    </citation>
    <scope>NUCLEOTIDE SEQUENCE [LARGE SCALE GENOMIC DNA]</scope>
</reference>
<accession>A0A0G0HRU6</accession>
<comment type="caution">
    <text evidence="9">The sequence shown here is derived from an EMBL/GenBank/DDBJ whole genome shotgun (WGS) entry which is preliminary data.</text>
</comment>
<evidence type="ECO:0000256" key="4">
    <source>
        <dbReference type="ARBA" id="ARBA00022801"/>
    </source>
</evidence>
<comment type="similarity">
    <text evidence="1 7">Belongs to the AP endonuclease 2 family.</text>
</comment>
<dbReference type="Gene3D" id="3.20.20.150">
    <property type="entry name" value="Divalent-metal-dependent TIM barrel enzymes"/>
    <property type="match status" value="1"/>
</dbReference>
<dbReference type="PATRIC" id="fig|1618417.4.peg.1001"/>
<feature type="binding site" evidence="7">
    <location>
        <position position="188"/>
    </location>
    <ligand>
        <name>Zn(2+)</name>
        <dbReference type="ChEBI" id="CHEBI:29105"/>
        <label>3</label>
    </ligand>
</feature>
<protein>
    <recommendedName>
        <fullName evidence="7">Probable endonuclease 4</fullName>
        <ecNumber evidence="7">3.1.21.2</ecNumber>
    </recommendedName>
    <alternativeName>
        <fullName evidence="7">Endodeoxyribonuclease IV</fullName>
    </alternativeName>
    <alternativeName>
        <fullName evidence="7">Endonuclease IV</fullName>
    </alternativeName>
</protein>
<comment type="function">
    <text evidence="7">Endonuclease IV plays a role in DNA repair. It cleaves phosphodiester bonds at apurinic or apyrimidinic (AP) sites, generating a 3'-hydroxyl group and a 5'-terminal sugar phosphate.</text>
</comment>
<dbReference type="NCBIfam" id="TIGR00587">
    <property type="entry name" value="nfo"/>
    <property type="match status" value="1"/>
</dbReference>